<organism evidence="2 3">
    <name type="scientific">Pseudoalteromonas amylolytica</name>
    <dbReference type="NCBI Taxonomy" id="1859457"/>
    <lineage>
        <taxon>Bacteria</taxon>
        <taxon>Pseudomonadati</taxon>
        <taxon>Pseudomonadota</taxon>
        <taxon>Gammaproteobacteria</taxon>
        <taxon>Alteromonadales</taxon>
        <taxon>Pseudoalteromonadaceae</taxon>
        <taxon>Pseudoalteromonas</taxon>
    </lineage>
</organism>
<proteinExistence type="predicted"/>
<dbReference type="PROSITE" id="PS51257">
    <property type="entry name" value="PROKAR_LIPOPROTEIN"/>
    <property type="match status" value="1"/>
</dbReference>
<accession>A0A1S1MQY6</accession>
<evidence type="ECO:0000313" key="2">
    <source>
        <dbReference type="EMBL" id="OHU88301.1"/>
    </source>
</evidence>
<dbReference type="AlphaFoldDB" id="A0A1S1MQY6"/>
<feature type="compositionally biased region" description="Pro residues" evidence="1">
    <location>
        <begin position="41"/>
        <end position="53"/>
    </location>
</feature>
<dbReference type="RefSeq" id="WP_070987012.1">
    <property type="nucleotide sequence ID" value="NZ_MKJU01000031.1"/>
</dbReference>
<sequence>MKRLILSSLVVTSLCGCGGGDDAVAPTNNDTSKPDIVTPDEPTPAPEPNPEPNPEPEPEPDVIPPTSADRLVEQQGILFPKYPVLEQDKNIVEEVSKIVTESTCNGLPNSCDLVEVVFEPKPFNADKFDENQRILVIDYGLAKQAISAYRDRVLDLMSFDAQLNLVPYRPVFEVPKDAQTVFEKVSGAEQSLSAINFSMISADFASKFLPLINEKGAPFSLGDGHGAHVAAFLFEYNPKAQLLLVEDKHWMTSSACDALASDDENLVKQELDNMTSKQDSALAGLQEAVKQHKIRFINASFGVSKQVLEETVAAKCGSVLTESVMSSLMALEHRYIEKLATMTYITEQNETRQPLLVQAGIPKASHSLSEDDVNFPIDCDSDISPRLRVANPLTSMKSLGIESVPVEGVSDNSKLSIDDYNIWMCSDVYIPTGGYKDNGIKNRTRAFPMTLYGVLTAGPIYSVFHSSSFSTPIAVSALNYIQTRAEQPMSAQQLIEAFVGYEKKILDPLQHDLFNVYKTQVSN</sequence>
<protein>
    <recommendedName>
        <fullName evidence="4">Peptidase S8/S53 domain-containing protein</fullName>
    </recommendedName>
</protein>
<gene>
    <name evidence="2" type="ORF">BET10_19700</name>
</gene>
<feature type="region of interest" description="Disordered" evidence="1">
    <location>
        <begin position="19"/>
        <end position="64"/>
    </location>
</feature>
<evidence type="ECO:0000313" key="3">
    <source>
        <dbReference type="Proteomes" id="UP000179786"/>
    </source>
</evidence>
<dbReference type="EMBL" id="MKJU01000031">
    <property type="protein sequence ID" value="OHU88301.1"/>
    <property type="molecule type" value="Genomic_DNA"/>
</dbReference>
<dbReference type="OrthoDB" id="6314883at2"/>
<dbReference type="Proteomes" id="UP000179786">
    <property type="component" value="Unassembled WGS sequence"/>
</dbReference>
<evidence type="ECO:0008006" key="4">
    <source>
        <dbReference type="Google" id="ProtNLM"/>
    </source>
</evidence>
<reference evidence="2 3" key="1">
    <citation type="submission" date="2016-09" db="EMBL/GenBank/DDBJ databases">
        <title>Pseudoalteromonas amylolytica sp. nov., isolated from the surface seawater.</title>
        <authorList>
            <person name="Wu Y.-H."/>
            <person name="Cheng H."/>
            <person name="Jin X.-B."/>
            <person name="Wang C.-S."/>
            <person name="Xu X.-W."/>
        </authorList>
    </citation>
    <scope>NUCLEOTIDE SEQUENCE [LARGE SCALE GENOMIC DNA]</scope>
    <source>
        <strain evidence="2 3">JW1</strain>
    </source>
</reference>
<comment type="caution">
    <text evidence="2">The sequence shown here is derived from an EMBL/GenBank/DDBJ whole genome shotgun (WGS) entry which is preliminary data.</text>
</comment>
<dbReference type="STRING" id="1859457.BET10_19700"/>
<name>A0A1S1MQY6_9GAMM</name>
<keyword evidence="3" id="KW-1185">Reference proteome</keyword>
<evidence type="ECO:0000256" key="1">
    <source>
        <dbReference type="SAM" id="MobiDB-lite"/>
    </source>
</evidence>